<accession>A0A7S4KWK7</accession>
<keyword evidence="5" id="KW-0472">Membrane</keyword>
<dbReference type="EMBL" id="HBKN01025129">
    <property type="protein sequence ID" value="CAE2307718.1"/>
    <property type="molecule type" value="Transcribed_RNA"/>
</dbReference>
<keyword evidence="3" id="KW-0812">Transmembrane</keyword>
<dbReference type="PANTHER" id="PTHR21346">
    <property type="entry name" value="FUN14 DOMAIN CONTAINING"/>
    <property type="match status" value="1"/>
</dbReference>
<protein>
    <recommendedName>
        <fullName evidence="7">EF-hand domain-containing protein</fullName>
    </recommendedName>
</protein>
<dbReference type="Pfam" id="PF04930">
    <property type="entry name" value="FUN14"/>
    <property type="match status" value="1"/>
</dbReference>
<evidence type="ECO:0000256" key="1">
    <source>
        <dbReference type="ARBA" id="ARBA00004370"/>
    </source>
</evidence>
<evidence type="ECO:0008006" key="7">
    <source>
        <dbReference type="Google" id="ProtNLM"/>
    </source>
</evidence>
<reference evidence="6" key="1">
    <citation type="submission" date="2021-01" db="EMBL/GenBank/DDBJ databases">
        <authorList>
            <person name="Corre E."/>
            <person name="Pelletier E."/>
            <person name="Niang G."/>
            <person name="Scheremetjew M."/>
            <person name="Finn R."/>
            <person name="Kale V."/>
            <person name="Holt S."/>
            <person name="Cochrane G."/>
            <person name="Meng A."/>
            <person name="Brown T."/>
            <person name="Cohen L."/>
        </authorList>
    </citation>
    <scope>NUCLEOTIDE SEQUENCE</scope>
    <source>
        <strain evidence="6">CCMP 2712</strain>
    </source>
</reference>
<gene>
    <name evidence="6" type="ORF">GTHE00462_LOCUS19543</name>
</gene>
<dbReference type="GO" id="GO:0016020">
    <property type="term" value="C:membrane"/>
    <property type="evidence" value="ECO:0007669"/>
    <property type="project" value="UniProtKB-SubCell"/>
</dbReference>
<organism evidence="6">
    <name type="scientific">Guillardia theta</name>
    <name type="common">Cryptophyte</name>
    <name type="synonym">Cryptomonas phi</name>
    <dbReference type="NCBI Taxonomy" id="55529"/>
    <lineage>
        <taxon>Eukaryota</taxon>
        <taxon>Cryptophyceae</taxon>
        <taxon>Pyrenomonadales</taxon>
        <taxon>Geminigeraceae</taxon>
        <taxon>Guillardia</taxon>
    </lineage>
</organism>
<comment type="similarity">
    <text evidence="2">Belongs to the FUN14 family.</text>
</comment>
<keyword evidence="4" id="KW-1133">Transmembrane helix</keyword>
<dbReference type="InterPro" id="IPR007014">
    <property type="entry name" value="FUN14"/>
</dbReference>
<sequence>MLARAKLLGRRRGLPTAARLPPSLFHSRPLRPLRPHSASLSSSYPTCFLPSAAAVASFKSMAYSHTATSKVSSQCHRLVAVKRLANEGGEGQRENNSWGWNGFHGFSSLNAGSCMLIGITLCDGDKGKNESEKAIAEQFMDQLSPIMSQLTIGTTMGFASGYALRTIGKMAAVLVGCSFMLLQGAAYKGWVHINWNAATKDLHSVLDQDGDGDFDMDDMKILFTRFVEVATYNLPSGTGFTAGLLLGLGFTGGTAGRAAAAVGTATLIPRAIMMGGAATAGSSAMVSFKDQYDAARRSAEQVLGTITLGTVSEEERFKESIKGKTLVELRNMEKEVKQSLKSPSNEEEKKKIETKLKMIEQMKIEVKKS</sequence>
<name>A0A7S4KWK7_GUITH</name>
<dbReference type="AlphaFoldDB" id="A0A7S4KWK7"/>
<evidence type="ECO:0000313" key="6">
    <source>
        <dbReference type="EMBL" id="CAE2307718.1"/>
    </source>
</evidence>
<evidence type="ECO:0000256" key="2">
    <source>
        <dbReference type="ARBA" id="ARBA00009160"/>
    </source>
</evidence>
<evidence type="ECO:0000256" key="5">
    <source>
        <dbReference type="ARBA" id="ARBA00023136"/>
    </source>
</evidence>
<dbReference type="PANTHER" id="PTHR21346:SF10">
    <property type="entry name" value="TRANSMEMBRANE PROTEIN"/>
    <property type="match status" value="1"/>
</dbReference>
<evidence type="ECO:0000256" key="3">
    <source>
        <dbReference type="ARBA" id="ARBA00022692"/>
    </source>
</evidence>
<proteinExistence type="inferred from homology"/>
<evidence type="ECO:0000256" key="4">
    <source>
        <dbReference type="ARBA" id="ARBA00022989"/>
    </source>
</evidence>
<comment type="subcellular location">
    <subcellularLocation>
        <location evidence="1">Membrane</location>
    </subcellularLocation>
</comment>